<dbReference type="Proteomes" id="UP001287356">
    <property type="component" value="Unassembled WGS sequence"/>
</dbReference>
<protein>
    <recommendedName>
        <fullName evidence="3">N-acetyltransferase domain-containing protein</fullName>
    </recommendedName>
</protein>
<sequence>MIPLTEDALRIAQSKIKRVDFEWAPDNVTLSELEAHGVPRRNHKFEGSFPSLPSVSSINISETGIGGHGAKDPNRNNWSDIRNQIGPEHHIALIDGKWVTYNWGHPNGKDDDDFFVTLSFLNRFILAWLKDVSVNVRAKFSIRNKPEHWKCDIDTDTGFLAAPTAYPDTVVDLSTLTPELNWRRQNWTSALLIKRHELDHERRTRRGGYGVDIAPIEYESMDQEDAVRLGLVVKQPEVEIPEENPITPRVTCYLRPAQTADMEAVARIYNWEVNNGLQALDSEPLAVEDFEKIFDTAQELGMPFLVAVSGSARDLHLDHKAVTYSPYRQILPDNRACSEKNGKVLGFSYLSVWEPGLAGGGTGASRATAKIHVFVDHASRMKKIGFSLLDKLISSVSSRYSSESGYDFVDPSANPIYKHPIRNHNRKYYQVYLNYFVKHKHRDQGLEQEQTAYDDDLKWVKSLLEEKLNFSEKIRFEATHCTAKARLGPVYWLDSVVFEHTCQFDPRFE</sequence>
<organism evidence="1 2">
    <name type="scientific">Lasiosphaeria ovina</name>
    <dbReference type="NCBI Taxonomy" id="92902"/>
    <lineage>
        <taxon>Eukaryota</taxon>
        <taxon>Fungi</taxon>
        <taxon>Dikarya</taxon>
        <taxon>Ascomycota</taxon>
        <taxon>Pezizomycotina</taxon>
        <taxon>Sordariomycetes</taxon>
        <taxon>Sordariomycetidae</taxon>
        <taxon>Sordariales</taxon>
        <taxon>Lasiosphaeriaceae</taxon>
        <taxon>Lasiosphaeria</taxon>
    </lineage>
</organism>
<evidence type="ECO:0008006" key="3">
    <source>
        <dbReference type="Google" id="ProtNLM"/>
    </source>
</evidence>
<gene>
    <name evidence="1" type="ORF">B0T24DRAFT_533655</name>
</gene>
<dbReference type="SUPFAM" id="SSF55729">
    <property type="entry name" value="Acyl-CoA N-acyltransferases (Nat)"/>
    <property type="match status" value="1"/>
</dbReference>
<dbReference type="Gene3D" id="3.40.630.30">
    <property type="match status" value="1"/>
</dbReference>
<dbReference type="EMBL" id="JAULSN010000006">
    <property type="protein sequence ID" value="KAK3369188.1"/>
    <property type="molecule type" value="Genomic_DNA"/>
</dbReference>
<evidence type="ECO:0000313" key="2">
    <source>
        <dbReference type="Proteomes" id="UP001287356"/>
    </source>
</evidence>
<reference evidence="1" key="2">
    <citation type="submission" date="2023-06" db="EMBL/GenBank/DDBJ databases">
        <authorList>
            <consortium name="Lawrence Berkeley National Laboratory"/>
            <person name="Haridas S."/>
            <person name="Hensen N."/>
            <person name="Bonometti L."/>
            <person name="Westerberg I."/>
            <person name="Brannstrom I.O."/>
            <person name="Guillou S."/>
            <person name="Cros-Aarteil S."/>
            <person name="Calhoun S."/>
            <person name="Kuo A."/>
            <person name="Mondo S."/>
            <person name="Pangilinan J."/>
            <person name="Riley R."/>
            <person name="Labutti K."/>
            <person name="Andreopoulos B."/>
            <person name="Lipzen A."/>
            <person name="Chen C."/>
            <person name="Yanf M."/>
            <person name="Daum C."/>
            <person name="Ng V."/>
            <person name="Clum A."/>
            <person name="Steindorff A."/>
            <person name="Ohm R."/>
            <person name="Martin F."/>
            <person name="Silar P."/>
            <person name="Natvig D."/>
            <person name="Lalanne C."/>
            <person name="Gautier V."/>
            <person name="Ament-Velasquez S.L."/>
            <person name="Kruys A."/>
            <person name="Hutchinson M.I."/>
            <person name="Powell A.J."/>
            <person name="Barry K."/>
            <person name="Miller A.N."/>
            <person name="Grigoriev I.V."/>
            <person name="Debuchy R."/>
            <person name="Gladieux P."/>
            <person name="Thoren M.H."/>
            <person name="Johannesson H."/>
        </authorList>
    </citation>
    <scope>NUCLEOTIDE SEQUENCE</scope>
    <source>
        <strain evidence="1">CBS 958.72</strain>
    </source>
</reference>
<proteinExistence type="predicted"/>
<dbReference type="InterPro" id="IPR016181">
    <property type="entry name" value="Acyl_CoA_acyltransferase"/>
</dbReference>
<name>A0AAE0K344_9PEZI</name>
<evidence type="ECO:0000313" key="1">
    <source>
        <dbReference type="EMBL" id="KAK3369188.1"/>
    </source>
</evidence>
<accession>A0AAE0K344</accession>
<reference evidence="1" key="1">
    <citation type="journal article" date="2023" name="Mol. Phylogenet. Evol.">
        <title>Genome-scale phylogeny and comparative genomics of the fungal order Sordariales.</title>
        <authorList>
            <person name="Hensen N."/>
            <person name="Bonometti L."/>
            <person name="Westerberg I."/>
            <person name="Brannstrom I.O."/>
            <person name="Guillou S."/>
            <person name="Cros-Aarteil S."/>
            <person name="Calhoun S."/>
            <person name="Haridas S."/>
            <person name="Kuo A."/>
            <person name="Mondo S."/>
            <person name="Pangilinan J."/>
            <person name="Riley R."/>
            <person name="LaButti K."/>
            <person name="Andreopoulos B."/>
            <person name="Lipzen A."/>
            <person name="Chen C."/>
            <person name="Yan M."/>
            <person name="Daum C."/>
            <person name="Ng V."/>
            <person name="Clum A."/>
            <person name="Steindorff A."/>
            <person name="Ohm R.A."/>
            <person name="Martin F."/>
            <person name="Silar P."/>
            <person name="Natvig D.O."/>
            <person name="Lalanne C."/>
            <person name="Gautier V."/>
            <person name="Ament-Velasquez S.L."/>
            <person name="Kruys A."/>
            <person name="Hutchinson M.I."/>
            <person name="Powell A.J."/>
            <person name="Barry K."/>
            <person name="Miller A.N."/>
            <person name="Grigoriev I.V."/>
            <person name="Debuchy R."/>
            <person name="Gladieux P."/>
            <person name="Hiltunen Thoren M."/>
            <person name="Johannesson H."/>
        </authorList>
    </citation>
    <scope>NUCLEOTIDE SEQUENCE</scope>
    <source>
        <strain evidence="1">CBS 958.72</strain>
    </source>
</reference>
<dbReference type="AlphaFoldDB" id="A0AAE0K344"/>
<keyword evidence="2" id="KW-1185">Reference proteome</keyword>
<comment type="caution">
    <text evidence="1">The sequence shown here is derived from an EMBL/GenBank/DDBJ whole genome shotgun (WGS) entry which is preliminary data.</text>
</comment>